<comment type="caution">
    <text evidence="2">The sequence shown here is derived from an EMBL/GenBank/DDBJ whole genome shotgun (WGS) entry which is preliminary data.</text>
</comment>
<dbReference type="Proteomes" id="UP000006247">
    <property type="component" value="Unassembled WGS sequence"/>
</dbReference>
<dbReference type="RefSeq" id="WP_005520593.1">
    <property type="nucleotide sequence ID" value="NZ_EQ973329.1"/>
</dbReference>
<reference evidence="2 3" key="1">
    <citation type="submission" date="2009-01" db="EMBL/GenBank/DDBJ databases">
        <authorList>
            <person name="Fulton L."/>
            <person name="Clifton S."/>
            <person name="Chinwalla A.T."/>
            <person name="Mitreva M."/>
            <person name="Sodergren E."/>
            <person name="Weinstock G."/>
            <person name="Clifton S."/>
            <person name="Dooling D.J."/>
            <person name="Fulton B."/>
            <person name="Minx P."/>
            <person name="Pepin K.H."/>
            <person name="Johnson M."/>
            <person name="Bhonagiri V."/>
            <person name="Nash W.E."/>
            <person name="Mardis E.R."/>
            <person name="Wilson R.K."/>
        </authorList>
    </citation>
    <scope>NUCLEOTIDE SEQUENCE [LARGE SCALE GENOMIC DNA]</scope>
    <source>
        <strain evidence="2 3">ATCC 33806</strain>
    </source>
</reference>
<organism evidence="2 3">
    <name type="scientific">Corynebacterium matruchotii ATCC 33806</name>
    <dbReference type="NCBI Taxonomy" id="566549"/>
    <lineage>
        <taxon>Bacteria</taxon>
        <taxon>Bacillati</taxon>
        <taxon>Actinomycetota</taxon>
        <taxon>Actinomycetes</taxon>
        <taxon>Mycobacteriales</taxon>
        <taxon>Corynebacteriaceae</taxon>
        <taxon>Corynebacterium</taxon>
    </lineage>
</organism>
<dbReference type="AlphaFoldDB" id="C0E240"/>
<dbReference type="Pfam" id="PF24792">
    <property type="entry name" value="DUF7701"/>
    <property type="match status" value="1"/>
</dbReference>
<evidence type="ECO:0000259" key="1">
    <source>
        <dbReference type="Pfam" id="PF24792"/>
    </source>
</evidence>
<gene>
    <name evidence="2" type="ORF">CORMATOL_01045</name>
</gene>
<proteinExistence type="predicted"/>
<evidence type="ECO:0000313" key="2">
    <source>
        <dbReference type="EMBL" id="EEG27382.1"/>
    </source>
</evidence>
<accession>C0E240</accession>
<protein>
    <recommendedName>
        <fullName evidence="1">DUF7701 domain-containing protein</fullName>
    </recommendedName>
</protein>
<name>C0E240_9CORY</name>
<evidence type="ECO:0000313" key="3">
    <source>
        <dbReference type="Proteomes" id="UP000006247"/>
    </source>
</evidence>
<dbReference type="InterPro" id="IPR056118">
    <property type="entry name" value="DUF7701"/>
</dbReference>
<dbReference type="HOGENOM" id="CLU_2318988_0_0_11"/>
<dbReference type="EMBL" id="ACEB01000017">
    <property type="protein sequence ID" value="EEG27382.1"/>
    <property type="molecule type" value="Genomic_DNA"/>
</dbReference>
<feature type="domain" description="DUF7701" evidence="1">
    <location>
        <begin position="5"/>
        <end position="96"/>
    </location>
</feature>
<sequence length="110" mass="12436">MTNLNYLEADAALIVACLPEEIDDEITKEQLPLFYNYALLMRAKGVDTQLEDVHDAWAAWASAARPDHPALVPFEELTPEIQALDQPFLEAIREAAMVREEGVAIWLRQD</sequence>